<name>A0A4R0P5W1_9SPHI</name>
<gene>
    <name evidence="3" type="ORF">EZ449_07820</name>
</gene>
<accession>A0A4R0P5W1</accession>
<evidence type="ECO:0000313" key="3">
    <source>
        <dbReference type="EMBL" id="TCD10786.1"/>
    </source>
</evidence>
<evidence type="ECO:0000256" key="2">
    <source>
        <dbReference type="SAM" id="SignalP"/>
    </source>
</evidence>
<keyword evidence="4" id="KW-1185">Reference proteome</keyword>
<dbReference type="RefSeq" id="WP_131557406.1">
    <property type="nucleotide sequence ID" value="NZ_SJSN01000005.1"/>
</dbReference>
<protein>
    <submittedName>
        <fullName evidence="3">Uncharacterized protein</fullName>
    </submittedName>
</protein>
<dbReference type="AlphaFoldDB" id="A0A4R0P5W1"/>
<feature type="chain" id="PRO_5020958139" evidence="2">
    <location>
        <begin position="19"/>
        <end position="771"/>
    </location>
</feature>
<organism evidence="3 4">
    <name type="scientific">Pedobacter frigidisoli</name>
    <dbReference type="NCBI Taxonomy" id="2530455"/>
    <lineage>
        <taxon>Bacteria</taxon>
        <taxon>Pseudomonadati</taxon>
        <taxon>Bacteroidota</taxon>
        <taxon>Sphingobacteriia</taxon>
        <taxon>Sphingobacteriales</taxon>
        <taxon>Sphingobacteriaceae</taxon>
        <taxon>Pedobacter</taxon>
    </lineage>
</organism>
<evidence type="ECO:0000313" key="4">
    <source>
        <dbReference type="Proteomes" id="UP000291485"/>
    </source>
</evidence>
<dbReference type="EMBL" id="SJSN01000005">
    <property type="protein sequence ID" value="TCD10786.1"/>
    <property type="molecule type" value="Genomic_DNA"/>
</dbReference>
<sequence length="771" mass="82600">MKKLFTILICICTIYAKAQTPGNPIGGIVVKGGRNPGGSMLISLDGGITNPTKPTKDGANLSNLTNINVGAYVPLTDFGRATKGVINKTLGINFGGGYLSGNKDYNLSPYTPINISGQSGSPTVSANGAGSPKQQGFKFESGAQANFSFGDVTISPILNGSYLSLKQQAFTITQTSTVNGKTADYNLYTQAETKTSGFAVIPKLRVAYFPGKLGLFVEGNYTAGPTINNETTFFKPQGDALKDGSYNIDQMLLGTNQALPKSTKYDALGFNFGLSYALSKKGFDSYKAHSDMASAKAQNPLYEDKSGSTINPLAERRVEVLKSNKEVSNPSLDLMQTNDQENCNPSITSPKQSQRFNLKEKIRFAVNFSSAFTGEKNVRVYKVSDNPDYLGTLTENQRNEIINPVSLSGGRMVEQSIKGKAITKSLSASGAGFATNLDRLDEGSYIAFVGNGTCNANPVSFSVSSALHRLDVLIDTAKCTGFNAAGKPVYSINITLKNFSTPTENVTYDVNNALNVAQNVAIPGNIITNIVYAGAAGTFTLAASTYPTTLGPGAQQTFTINYVPTNVNATCLNLEIYISSKQGATVINDNTFSCIPVKPCTCNYCDNIKWEFSKEEVTATTQATNNSINISTTIASPNVMIKYFKAELISFIHVAANGTEECFGCNKDSNTFGNFTSGTFTSSGWEVQNGLFPVIPSGGGNTHHTLSWFSLSPPVTQLAGSQVSMNISAPPFSTLACCDDVIKFCIRYSFTNRECQTCSFVKCYVVTRKHK</sequence>
<proteinExistence type="predicted"/>
<dbReference type="Proteomes" id="UP000291485">
    <property type="component" value="Unassembled WGS sequence"/>
</dbReference>
<reference evidence="3 4" key="1">
    <citation type="submission" date="2019-02" db="EMBL/GenBank/DDBJ databases">
        <title>Pedobacter sp. RP-3-11 sp. nov., isolated from Arctic soil.</title>
        <authorList>
            <person name="Dahal R.H."/>
        </authorList>
    </citation>
    <scope>NUCLEOTIDE SEQUENCE [LARGE SCALE GENOMIC DNA]</scope>
    <source>
        <strain evidence="3 4">RP-3-11</strain>
    </source>
</reference>
<feature type="signal peptide" evidence="2">
    <location>
        <begin position="1"/>
        <end position="18"/>
    </location>
</feature>
<comment type="caution">
    <text evidence="3">The sequence shown here is derived from an EMBL/GenBank/DDBJ whole genome shotgun (WGS) entry which is preliminary data.</text>
</comment>
<evidence type="ECO:0000256" key="1">
    <source>
        <dbReference type="SAM" id="MobiDB-lite"/>
    </source>
</evidence>
<feature type="region of interest" description="Disordered" evidence="1">
    <location>
        <begin position="330"/>
        <end position="352"/>
    </location>
</feature>
<keyword evidence="2" id="KW-0732">Signal</keyword>
<dbReference type="OrthoDB" id="1265549at2"/>